<dbReference type="Gene3D" id="1.20.1740.10">
    <property type="entry name" value="Amino acid/polyamine transporter I"/>
    <property type="match status" value="1"/>
</dbReference>
<evidence type="ECO:0000256" key="3">
    <source>
        <dbReference type="ARBA" id="ARBA00022692"/>
    </source>
</evidence>
<protein>
    <recommendedName>
        <fullName evidence="8">Amino acid permease/ SLC12A domain-containing protein</fullName>
    </recommendedName>
</protein>
<feature type="transmembrane region" description="Helical" evidence="7">
    <location>
        <begin position="188"/>
        <end position="206"/>
    </location>
</feature>
<feature type="transmembrane region" description="Helical" evidence="7">
    <location>
        <begin position="110"/>
        <end position="137"/>
    </location>
</feature>
<dbReference type="FunFam" id="1.20.1740.10:FF:000017">
    <property type="entry name" value="Amino acid permease"/>
    <property type="match status" value="1"/>
</dbReference>
<sequence length="583" mass="63575">MGLIQKWADGFKPAEASGFGRDPSYGGDFDEQVDQKPEVLGDGDYANAVTTVQTADGGVAYVPEKTPLKRRLDGRHIQFIALGGGIGTGLFIGSASSLSTAGPAFLIADFIIMGLMLMCVIFALGELACVLPVSGAFSTYASRFVDPAWGFAAGWNYYLQWLIVAPLEFTAATIVIKFWDKNEVVPKGIWIMIFILVITTINLFGVRGYAEFEFVATFIKVITVIGLIFALIVIDCGGVVGGPGYMGAHVWHDPGAITNGFKGFCTVFTNAAFAFAGSELVGLAAAETKTPRKVLPKAARQIVFRIVVFYVLSLFLVSLIVPYDDPRLTSATGQSYDPNTSPFVIALQIGRIKGLPHIVNAVIIISTLSVANSAVYASSRTLLALAEQNFAPRIFRMVDREGRPLPATILSLLFCLLAFLIYSASEGTIFGWMLQISGLSTIFTWGSVCISHIRFRMAWKYQGHSLRELPWASPLGIVGSVVGLVMNIIVIAANIYVGAAPIGEGDETPKDRAYDFFNANISLLVLIFSFIGYKLIKRTRYVRLQDIDIHTGRRDPVSEEVLEQERAEARARPLWKKIVTTIF</sequence>
<proteinExistence type="predicted"/>
<name>A0AAJ5YVP3_9BASI</name>
<dbReference type="InterPro" id="IPR004840">
    <property type="entry name" value="Amino_acid_permease_CS"/>
</dbReference>
<evidence type="ECO:0000256" key="2">
    <source>
        <dbReference type="ARBA" id="ARBA00022448"/>
    </source>
</evidence>
<reference evidence="9 10" key="1">
    <citation type="submission" date="2023-03" db="EMBL/GenBank/DDBJ databases">
        <title>Mating type loci evolution in Malassezia.</title>
        <authorList>
            <person name="Coelho M.A."/>
        </authorList>
    </citation>
    <scope>NUCLEOTIDE SEQUENCE [LARGE SCALE GENOMIC DNA]</scope>
    <source>
        <strain evidence="9 10">CBS 9725</strain>
    </source>
</reference>
<dbReference type="PANTHER" id="PTHR43341">
    <property type="entry name" value="AMINO ACID PERMEASE"/>
    <property type="match status" value="1"/>
</dbReference>
<comment type="subcellular location">
    <subcellularLocation>
        <location evidence="1">Membrane</location>
        <topology evidence="1">Multi-pass membrane protein</topology>
    </subcellularLocation>
</comment>
<dbReference type="EMBL" id="CP119947">
    <property type="protein sequence ID" value="WFD00652.1"/>
    <property type="molecule type" value="Genomic_DNA"/>
</dbReference>
<keyword evidence="10" id="KW-1185">Reference proteome</keyword>
<evidence type="ECO:0000256" key="7">
    <source>
        <dbReference type="SAM" id="Phobius"/>
    </source>
</evidence>
<feature type="domain" description="Amino acid permease/ SLC12A" evidence="8">
    <location>
        <begin position="76"/>
        <end position="540"/>
    </location>
</feature>
<evidence type="ECO:0000313" key="10">
    <source>
        <dbReference type="Proteomes" id="UP001219567"/>
    </source>
</evidence>
<keyword evidence="6 7" id="KW-0472">Membrane</keyword>
<dbReference type="PIRSF" id="PIRSF006060">
    <property type="entry name" value="AA_transporter"/>
    <property type="match status" value="1"/>
</dbReference>
<organism evidence="9 10">
    <name type="scientific">Malassezia yamatoensis</name>
    <dbReference type="NCBI Taxonomy" id="253288"/>
    <lineage>
        <taxon>Eukaryota</taxon>
        <taxon>Fungi</taxon>
        <taxon>Dikarya</taxon>
        <taxon>Basidiomycota</taxon>
        <taxon>Ustilaginomycotina</taxon>
        <taxon>Malasseziomycetes</taxon>
        <taxon>Malasseziales</taxon>
        <taxon>Malasseziaceae</taxon>
        <taxon>Malassezia</taxon>
    </lineage>
</organism>
<keyword evidence="5 7" id="KW-1133">Transmembrane helix</keyword>
<dbReference type="AlphaFoldDB" id="A0AAJ5YVP3"/>
<dbReference type="InterPro" id="IPR004841">
    <property type="entry name" value="AA-permease/SLC12A_dom"/>
</dbReference>
<feature type="transmembrane region" description="Helical" evidence="7">
    <location>
        <begin position="158"/>
        <end position="176"/>
    </location>
</feature>
<dbReference type="PROSITE" id="PS00218">
    <property type="entry name" value="AMINO_ACID_PERMEASE_1"/>
    <property type="match status" value="1"/>
</dbReference>
<dbReference type="InterPro" id="IPR050524">
    <property type="entry name" value="APC_YAT"/>
</dbReference>
<feature type="transmembrane region" description="Helical" evidence="7">
    <location>
        <begin position="358"/>
        <end position="383"/>
    </location>
</feature>
<evidence type="ECO:0000256" key="4">
    <source>
        <dbReference type="ARBA" id="ARBA00022970"/>
    </source>
</evidence>
<evidence type="ECO:0000256" key="1">
    <source>
        <dbReference type="ARBA" id="ARBA00004141"/>
    </source>
</evidence>
<dbReference type="GO" id="GO:0015171">
    <property type="term" value="F:amino acid transmembrane transporter activity"/>
    <property type="evidence" value="ECO:0007669"/>
    <property type="project" value="TreeGrafter"/>
</dbReference>
<feature type="transmembrane region" description="Helical" evidence="7">
    <location>
        <begin position="302"/>
        <end position="321"/>
    </location>
</feature>
<dbReference type="PANTHER" id="PTHR43341:SF1">
    <property type="entry name" value="GENERAL AMINO-ACID PERMEASE GAP1"/>
    <property type="match status" value="1"/>
</dbReference>
<gene>
    <name evidence="9" type="ORF">MYAM1_003403</name>
</gene>
<feature type="transmembrane region" description="Helical" evidence="7">
    <location>
        <begin position="429"/>
        <end position="450"/>
    </location>
</feature>
<dbReference type="Proteomes" id="UP001219567">
    <property type="component" value="Chromosome 5"/>
</dbReference>
<keyword evidence="2" id="KW-0813">Transport</keyword>
<keyword evidence="4" id="KW-0029">Amino-acid transport</keyword>
<evidence type="ECO:0000256" key="6">
    <source>
        <dbReference type="ARBA" id="ARBA00023136"/>
    </source>
</evidence>
<evidence type="ECO:0000259" key="8">
    <source>
        <dbReference type="Pfam" id="PF00324"/>
    </source>
</evidence>
<accession>A0AAJ5YVP3</accession>
<feature type="transmembrane region" description="Helical" evidence="7">
    <location>
        <begin position="79"/>
        <end position="98"/>
    </location>
</feature>
<feature type="transmembrane region" description="Helical" evidence="7">
    <location>
        <begin position="260"/>
        <end position="281"/>
    </location>
</feature>
<evidence type="ECO:0000256" key="5">
    <source>
        <dbReference type="ARBA" id="ARBA00022989"/>
    </source>
</evidence>
<evidence type="ECO:0000313" key="9">
    <source>
        <dbReference type="EMBL" id="WFD00652.1"/>
    </source>
</evidence>
<feature type="transmembrane region" description="Helical" evidence="7">
    <location>
        <begin position="404"/>
        <end position="423"/>
    </location>
</feature>
<feature type="transmembrane region" description="Helical" evidence="7">
    <location>
        <begin position="218"/>
        <end position="240"/>
    </location>
</feature>
<dbReference type="Pfam" id="PF00324">
    <property type="entry name" value="AA_permease"/>
    <property type="match status" value="1"/>
</dbReference>
<keyword evidence="3 7" id="KW-0812">Transmembrane</keyword>
<feature type="transmembrane region" description="Helical" evidence="7">
    <location>
        <begin position="471"/>
        <end position="496"/>
    </location>
</feature>
<dbReference type="GO" id="GO:0016020">
    <property type="term" value="C:membrane"/>
    <property type="evidence" value="ECO:0007669"/>
    <property type="project" value="UniProtKB-SubCell"/>
</dbReference>
<feature type="transmembrane region" description="Helical" evidence="7">
    <location>
        <begin position="516"/>
        <end position="536"/>
    </location>
</feature>